<comment type="caution">
    <text evidence="1">The sequence shown here is derived from an EMBL/GenBank/DDBJ whole genome shotgun (WGS) entry which is preliminary data.</text>
</comment>
<protein>
    <submittedName>
        <fullName evidence="1">Uncharacterized protein</fullName>
    </submittedName>
</protein>
<keyword evidence="2" id="KW-1185">Reference proteome</keyword>
<dbReference type="EMBL" id="LNUW01000005">
    <property type="protein sequence ID" value="KXG87424.1"/>
    <property type="molecule type" value="Genomic_DNA"/>
</dbReference>
<dbReference type="STRING" id="2052828.ATO67_19115"/>
<evidence type="ECO:0000313" key="1">
    <source>
        <dbReference type="EMBL" id="KXG87424.1"/>
    </source>
</evidence>
<reference evidence="1 2" key="1">
    <citation type="submission" date="2015-11" db="EMBL/GenBank/DDBJ databases">
        <title>Draft genome sequence of Agrobacterium sp. R89-1.</title>
        <authorList>
            <person name="Zahradnik J."/>
            <person name="Kyslikova E."/>
            <person name="Palyzova A."/>
            <person name="Kyslik P."/>
        </authorList>
    </citation>
    <scope>NUCLEOTIDE SEQUENCE [LARGE SCALE GENOMIC DNA]</scope>
    <source>
        <strain evidence="1 2">R89-1</strain>
    </source>
</reference>
<dbReference type="AlphaFoldDB" id="A0A135P7M2"/>
<dbReference type="Proteomes" id="UP000070498">
    <property type="component" value="Unassembled WGS sequence"/>
</dbReference>
<organism evidence="1 2">
    <name type="scientific">Agrobacterium bohemicum</name>
    <dbReference type="NCBI Taxonomy" id="2052828"/>
    <lineage>
        <taxon>Bacteria</taxon>
        <taxon>Pseudomonadati</taxon>
        <taxon>Pseudomonadota</taxon>
        <taxon>Alphaproteobacteria</taxon>
        <taxon>Hyphomicrobiales</taxon>
        <taxon>Rhizobiaceae</taxon>
        <taxon>Rhizobium/Agrobacterium group</taxon>
        <taxon>Agrobacterium</taxon>
    </lineage>
</organism>
<name>A0A135P7M2_9HYPH</name>
<accession>A0A135P7M2</accession>
<proteinExistence type="predicted"/>
<sequence length="83" mass="9459">MLLLYDAGAESVPAHAIAWRAYMTPAINVGMNMGYMRYRERDGVRHFYLTDAGYNKMGIPPFPAWAFHSYMDENLSAPRPDAE</sequence>
<evidence type="ECO:0000313" key="2">
    <source>
        <dbReference type="Proteomes" id="UP000070498"/>
    </source>
</evidence>
<gene>
    <name evidence="1" type="ORF">ATO67_19115</name>
</gene>